<keyword evidence="3" id="KW-1185">Reference proteome</keyword>
<sequence>MLTWHVVDRVSQQFLEVLLALSSSHQPLPPQTAAFQHCGHSRRPHSHWTTDLRESEQKVTGWVLNASRQRLTHTAAAQATWTNRINVPEFGRPGDLEDFSQGRGTQQRTPPLFNHHEACVEACLDVELKSDSCLKVEAGGRSRRYHLKHSAHRPQATRPSASEEDLHALTLTNTNPGARLLNAAASSPPRSQPPSSCLFCTIEADHNRFLLFKQMRTGQGREPFKIREQIKLEVLDSAEEEAPGKQTLAMASNSIFESFSSFQPCFNRGEYHDEGLSTLLFAQRDDGEVLVCSVTEPCLLLTPPPSRGASAMWQIGSGSKRPAEAFDLLSAPLRITSEEREEDL</sequence>
<reference evidence="2 3" key="1">
    <citation type="journal article" date="2019" name="Mol. Ecol. Resour.">
        <title>Chromosome-level genome assembly of Triplophysa tibetana, a fish adapted to the harsh high-altitude environment of the Tibetan Plateau.</title>
        <authorList>
            <person name="Yang X."/>
            <person name="Liu H."/>
            <person name="Ma Z."/>
            <person name="Zou Y."/>
            <person name="Zou M."/>
            <person name="Mao Y."/>
            <person name="Li X."/>
            <person name="Wang H."/>
            <person name="Chen T."/>
            <person name="Wang W."/>
            <person name="Yang R."/>
        </authorList>
    </citation>
    <scope>NUCLEOTIDE SEQUENCE [LARGE SCALE GENOMIC DNA]</scope>
    <source>
        <strain evidence="2">TTIB1903HZAU</strain>
        <tissue evidence="2">Muscle</tissue>
    </source>
</reference>
<dbReference type="Proteomes" id="UP000324632">
    <property type="component" value="Chromosome 4"/>
</dbReference>
<organism evidence="2 3">
    <name type="scientific">Triplophysa tibetana</name>
    <dbReference type="NCBI Taxonomy" id="1572043"/>
    <lineage>
        <taxon>Eukaryota</taxon>
        <taxon>Metazoa</taxon>
        <taxon>Chordata</taxon>
        <taxon>Craniata</taxon>
        <taxon>Vertebrata</taxon>
        <taxon>Euteleostomi</taxon>
        <taxon>Actinopterygii</taxon>
        <taxon>Neopterygii</taxon>
        <taxon>Teleostei</taxon>
        <taxon>Ostariophysi</taxon>
        <taxon>Cypriniformes</taxon>
        <taxon>Nemacheilidae</taxon>
        <taxon>Triplophysa</taxon>
    </lineage>
</organism>
<dbReference type="AlphaFoldDB" id="A0A5A9PMA3"/>
<evidence type="ECO:0000256" key="1">
    <source>
        <dbReference type="SAM" id="MobiDB-lite"/>
    </source>
</evidence>
<protein>
    <submittedName>
        <fullName evidence="2">Uncharacterized protein</fullName>
    </submittedName>
</protein>
<dbReference type="EMBL" id="SOYY01000004">
    <property type="protein sequence ID" value="KAA0722732.1"/>
    <property type="molecule type" value="Genomic_DNA"/>
</dbReference>
<accession>A0A5A9PMA3</accession>
<evidence type="ECO:0000313" key="3">
    <source>
        <dbReference type="Proteomes" id="UP000324632"/>
    </source>
</evidence>
<feature type="region of interest" description="Disordered" evidence="1">
    <location>
        <begin position="146"/>
        <end position="165"/>
    </location>
</feature>
<comment type="caution">
    <text evidence="2">The sequence shown here is derived from an EMBL/GenBank/DDBJ whole genome shotgun (WGS) entry which is preliminary data.</text>
</comment>
<proteinExistence type="predicted"/>
<name>A0A5A9PMA3_9TELE</name>
<evidence type="ECO:0000313" key="2">
    <source>
        <dbReference type="EMBL" id="KAA0722732.1"/>
    </source>
</evidence>
<gene>
    <name evidence="2" type="ORF">E1301_Tti021293</name>
</gene>